<dbReference type="Proteomes" id="UP000708208">
    <property type="component" value="Unassembled WGS sequence"/>
</dbReference>
<comment type="caution">
    <text evidence="2">The sequence shown here is derived from an EMBL/GenBank/DDBJ whole genome shotgun (WGS) entry which is preliminary data.</text>
</comment>
<evidence type="ECO:0000313" key="2">
    <source>
        <dbReference type="EMBL" id="CAG7830467.1"/>
    </source>
</evidence>
<dbReference type="EMBL" id="CAJVCH010555977">
    <property type="protein sequence ID" value="CAG7830467.1"/>
    <property type="molecule type" value="Genomic_DNA"/>
</dbReference>
<keyword evidence="1" id="KW-0472">Membrane</keyword>
<feature type="transmembrane region" description="Helical" evidence="1">
    <location>
        <begin position="12"/>
        <end position="31"/>
    </location>
</feature>
<protein>
    <submittedName>
        <fullName evidence="2">Uncharacterized protein</fullName>
    </submittedName>
</protein>
<dbReference type="AlphaFoldDB" id="A0A8J2LGW0"/>
<name>A0A8J2LGW0_9HEXA</name>
<keyword evidence="3" id="KW-1185">Reference proteome</keyword>
<keyword evidence="1" id="KW-1133">Transmembrane helix</keyword>
<sequence length="67" mass="7928">MNHWKLFQQDGLIRRIPTFVIFLMTLGTKFLHCDRIQNQNQIKILGLLMRSALSIQVTIFCRPDKLL</sequence>
<evidence type="ECO:0000313" key="3">
    <source>
        <dbReference type="Proteomes" id="UP000708208"/>
    </source>
</evidence>
<keyword evidence="1" id="KW-0812">Transmembrane</keyword>
<evidence type="ECO:0000256" key="1">
    <source>
        <dbReference type="SAM" id="Phobius"/>
    </source>
</evidence>
<accession>A0A8J2LGW0</accession>
<gene>
    <name evidence="2" type="ORF">AFUS01_LOCUS40267</name>
</gene>
<reference evidence="2" key="1">
    <citation type="submission" date="2021-06" db="EMBL/GenBank/DDBJ databases">
        <authorList>
            <person name="Hodson N. C."/>
            <person name="Mongue J. A."/>
            <person name="Jaron S. K."/>
        </authorList>
    </citation>
    <scope>NUCLEOTIDE SEQUENCE</scope>
</reference>
<proteinExistence type="predicted"/>
<organism evidence="2 3">
    <name type="scientific">Allacma fusca</name>
    <dbReference type="NCBI Taxonomy" id="39272"/>
    <lineage>
        <taxon>Eukaryota</taxon>
        <taxon>Metazoa</taxon>
        <taxon>Ecdysozoa</taxon>
        <taxon>Arthropoda</taxon>
        <taxon>Hexapoda</taxon>
        <taxon>Collembola</taxon>
        <taxon>Symphypleona</taxon>
        <taxon>Sminthuridae</taxon>
        <taxon>Allacma</taxon>
    </lineage>
</organism>